<protein>
    <submittedName>
        <fullName evidence="1">Uncharacterized protein</fullName>
    </submittedName>
</protein>
<reference evidence="1" key="1">
    <citation type="submission" date="2023-04" db="EMBL/GenBank/DDBJ databases">
        <title>Draft Genome sequencing of Naganishia species isolated from polar environments using Oxford Nanopore Technology.</title>
        <authorList>
            <person name="Leo P."/>
            <person name="Venkateswaran K."/>
        </authorList>
    </citation>
    <scope>NUCLEOTIDE SEQUENCE</scope>
    <source>
        <strain evidence="1">MNA-CCFEE 5262</strain>
    </source>
</reference>
<dbReference type="EMBL" id="JASBWS010000076">
    <property type="protein sequence ID" value="KAJ9100350.1"/>
    <property type="molecule type" value="Genomic_DNA"/>
</dbReference>
<name>A0ACC2VN76_9TREE</name>
<evidence type="ECO:0000313" key="1">
    <source>
        <dbReference type="EMBL" id="KAJ9100350.1"/>
    </source>
</evidence>
<organism evidence="1 2">
    <name type="scientific">Naganishia adeliensis</name>
    <dbReference type="NCBI Taxonomy" id="92952"/>
    <lineage>
        <taxon>Eukaryota</taxon>
        <taxon>Fungi</taxon>
        <taxon>Dikarya</taxon>
        <taxon>Basidiomycota</taxon>
        <taxon>Agaricomycotina</taxon>
        <taxon>Tremellomycetes</taxon>
        <taxon>Filobasidiales</taxon>
        <taxon>Filobasidiaceae</taxon>
        <taxon>Naganishia</taxon>
    </lineage>
</organism>
<dbReference type="Proteomes" id="UP001230649">
    <property type="component" value="Unassembled WGS sequence"/>
</dbReference>
<comment type="caution">
    <text evidence="1">The sequence shown here is derived from an EMBL/GenBank/DDBJ whole genome shotgun (WGS) entry which is preliminary data.</text>
</comment>
<sequence length="82" mass="8908">MTVRTSNKRSRETPPSDISIAEALLVPALPDTSLPAAEVISVPPPGPTVKRSRDEPSSRDDTENILMVQHVVCAHCDNLYTL</sequence>
<evidence type="ECO:0000313" key="2">
    <source>
        <dbReference type="Proteomes" id="UP001230649"/>
    </source>
</evidence>
<keyword evidence="2" id="KW-1185">Reference proteome</keyword>
<gene>
    <name evidence="1" type="ORF">QFC20_005483</name>
</gene>
<proteinExistence type="predicted"/>
<accession>A0ACC2VN76</accession>